<evidence type="ECO:0000256" key="7">
    <source>
        <dbReference type="ARBA" id="ARBA00033999"/>
    </source>
</evidence>
<evidence type="ECO:0000256" key="5">
    <source>
        <dbReference type="ARBA" id="ARBA00022827"/>
    </source>
</evidence>
<dbReference type="EMBL" id="CP081869">
    <property type="protein sequence ID" value="QZN99963.1"/>
    <property type="molecule type" value="Genomic_DNA"/>
</dbReference>
<evidence type="ECO:0000313" key="13">
    <source>
        <dbReference type="EMBL" id="QZN99963.1"/>
    </source>
</evidence>
<dbReference type="FunFam" id="1.10.579.10:FF:000003">
    <property type="entry name" value="Deoxyribodipyrimidine photo-lyase"/>
    <property type="match status" value="1"/>
</dbReference>
<feature type="site" description="Electron transfer via tryptophanyl radical" evidence="9">
    <location>
        <position position="398"/>
    </location>
</feature>
<protein>
    <recommendedName>
        <fullName evidence="3">Deoxyribodipyrimidine photo-lyase</fullName>
        <ecNumber evidence="2">4.1.99.3</ecNumber>
    </recommendedName>
</protein>
<evidence type="ECO:0000259" key="11">
    <source>
        <dbReference type="Pfam" id="PF00875"/>
    </source>
</evidence>
<feature type="binding site" evidence="8">
    <location>
        <position position="287"/>
    </location>
    <ligand>
        <name>FAD</name>
        <dbReference type="ChEBI" id="CHEBI:57692"/>
    </ligand>
</feature>
<dbReference type="AlphaFoldDB" id="A0A9E6RAW0"/>
<dbReference type="GO" id="GO:0071949">
    <property type="term" value="F:FAD binding"/>
    <property type="evidence" value="ECO:0007669"/>
    <property type="project" value="TreeGrafter"/>
</dbReference>
<feature type="domain" description="Cryptochrome/DNA photolyase FAD-binding" evidence="12">
    <location>
        <begin position="287"/>
        <end position="487"/>
    </location>
</feature>
<dbReference type="PROSITE" id="PS00394">
    <property type="entry name" value="DNA_PHOTOLYASES_1_1"/>
    <property type="match status" value="1"/>
</dbReference>
<dbReference type="KEGG" id="cmet:K6K41_25695"/>
<dbReference type="EC" id="4.1.99.3" evidence="2"/>
<organism evidence="13 14">
    <name type="scientific">Chenggangzhangella methanolivorans</name>
    <dbReference type="NCBI Taxonomy" id="1437009"/>
    <lineage>
        <taxon>Bacteria</taxon>
        <taxon>Pseudomonadati</taxon>
        <taxon>Pseudomonadota</taxon>
        <taxon>Alphaproteobacteria</taxon>
        <taxon>Hyphomicrobiales</taxon>
        <taxon>Methylopilaceae</taxon>
        <taxon>Chenggangzhangella</taxon>
    </lineage>
</organism>
<evidence type="ECO:0000259" key="12">
    <source>
        <dbReference type="Pfam" id="PF03441"/>
    </source>
</evidence>
<evidence type="ECO:0000256" key="9">
    <source>
        <dbReference type="PIRSR" id="PIRSR602081-2"/>
    </source>
</evidence>
<accession>A0A9E6RAW0</accession>
<dbReference type="PANTHER" id="PTHR11455:SF9">
    <property type="entry name" value="CRYPTOCHROME CIRCADIAN CLOCK 5 ISOFORM X1"/>
    <property type="match status" value="1"/>
</dbReference>
<dbReference type="InterPro" id="IPR014729">
    <property type="entry name" value="Rossmann-like_a/b/a_fold"/>
</dbReference>
<evidence type="ECO:0000256" key="1">
    <source>
        <dbReference type="ARBA" id="ARBA00001932"/>
    </source>
</evidence>
<reference evidence="13" key="1">
    <citation type="submission" date="2021-08" db="EMBL/GenBank/DDBJ databases">
        <authorList>
            <person name="Zhang H."/>
            <person name="Xu M."/>
            <person name="Yu Z."/>
            <person name="Yang L."/>
            <person name="Cai Y."/>
        </authorList>
    </citation>
    <scope>NUCLEOTIDE SEQUENCE</scope>
    <source>
        <strain evidence="13">CHL1</strain>
    </source>
</reference>
<evidence type="ECO:0000256" key="3">
    <source>
        <dbReference type="ARBA" id="ARBA00014046"/>
    </source>
</evidence>
<dbReference type="Pfam" id="PF00875">
    <property type="entry name" value="DNA_photolyase"/>
    <property type="match status" value="1"/>
</dbReference>
<dbReference type="GO" id="GO:0003904">
    <property type="term" value="F:deoxyribodipyrimidine photo-lyase activity"/>
    <property type="evidence" value="ECO:0007669"/>
    <property type="project" value="UniProtKB-EC"/>
</dbReference>
<gene>
    <name evidence="13" type="ORF">K6K41_25695</name>
</gene>
<dbReference type="GO" id="GO:0009416">
    <property type="term" value="P:response to light stimulus"/>
    <property type="evidence" value="ECO:0007669"/>
    <property type="project" value="TreeGrafter"/>
</dbReference>
<dbReference type="SUPFAM" id="SSF52425">
    <property type="entry name" value="Cryptochrome/photolyase, N-terminal domain"/>
    <property type="match status" value="1"/>
</dbReference>
<dbReference type="Pfam" id="PF03441">
    <property type="entry name" value="FAD_binding_7"/>
    <property type="match status" value="1"/>
</dbReference>
<comment type="cofactor">
    <cofactor evidence="1">
        <name>(6R)-5,10-methylene-5,6,7,8-tetrahydrofolate</name>
        <dbReference type="ChEBI" id="CHEBI:15636"/>
    </cofactor>
</comment>
<feature type="binding site" evidence="8">
    <location>
        <position position="237"/>
    </location>
    <ligand>
        <name>FAD</name>
        <dbReference type="ChEBI" id="CHEBI:57692"/>
    </ligand>
</feature>
<dbReference type="GO" id="GO:0000719">
    <property type="term" value="P:photoreactive repair"/>
    <property type="evidence" value="ECO:0007669"/>
    <property type="project" value="UniProtKB-ARBA"/>
</dbReference>
<feature type="binding site" evidence="8">
    <location>
        <begin position="249"/>
        <end position="253"/>
    </location>
    <ligand>
        <name>FAD</name>
        <dbReference type="ChEBI" id="CHEBI:57692"/>
    </ligand>
</feature>
<keyword evidence="5 8" id="KW-0274">FAD</keyword>
<sequence>MADRTSSRKDQPSGALVWLREDLRLADNPALAAAIKAGGPVTALYVHDEETAAMRPLGGASRWWLARSLKSLAKDCEAIGLPFAVRCGKTEEVIREAVDEAGVGSAFWNRRYFEAGVKIDERLKSALRDDGFEAESFNGRLLNEPWEVKSKAGEPLKVYTPYWRAAQARGGPRPPLPKPTKAKIEAGKALKGVKIDDLGLEPSKPDWAGGLRGSWTPGEAGARKELQRFLDDSLKGYASDRDRPDRVGTSRLSPHLCFGEVSPFQLWHSVEQARSEGPASPKDVDTFRAELGWREFNHHILFYNPKLATENFQKRYDEFPWGEPDAAHRKAWTKGLTGYPIVDAGMRQLWTTGWMHNRVRMITASFLIKHLMIHWRDGEEWFWDTLVDADHANNPANWQWVAGSGADAAPYFRVFNPTTQGEKFDPKGDYVRAFVPELSEMPAKWIHTPWEAPDDVLAKAGVTLGQTYPKPIVDHAKARGRALAAFDKLKSRS</sequence>
<evidence type="ECO:0000256" key="8">
    <source>
        <dbReference type="PIRSR" id="PIRSR602081-1"/>
    </source>
</evidence>
<dbReference type="Gene3D" id="3.40.50.620">
    <property type="entry name" value="HUPs"/>
    <property type="match status" value="1"/>
</dbReference>
<dbReference type="PRINTS" id="PR00147">
    <property type="entry name" value="DNAPHOTLYASE"/>
</dbReference>
<dbReference type="InterPro" id="IPR005101">
    <property type="entry name" value="Cryptochr/Photolyase_FAD-bd"/>
</dbReference>
<name>A0A9E6RAW0_9HYPH</name>
<feature type="domain" description="Photolyase/cryptochrome alpha/beta" evidence="11">
    <location>
        <begin position="15"/>
        <end position="178"/>
    </location>
</feature>
<evidence type="ECO:0000256" key="10">
    <source>
        <dbReference type="RuleBase" id="RU004182"/>
    </source>
</evidence>
<feature type="site" description="Electron transfer via tryptophanyl radical" evidence="9">
    <location>
        <position position="375"/>
    </location>
</feature>
<feature type="site" description="Electron transfer via tryptophanyl radical" evidence="9">
    <location>
        <position position="321"/>
    </location>
</feature>
<comment type="similarity">
    <text evidence="10">Belongs to the DNA photolyase family.</text>
</comment>
<dbReference type="InterPro" id="IPR006050">
    <property type="entry name" value="DNA_photolyase_N"/>
</dbReference>
<proteinExistence type="inferred from homology"/>
<evidence type="ECO:0000313" key="14">
    <source>
        <dbReference type="Proteomes" id="UP000825701"/>
    </source>
</evidence>
<dbReference type="SUPFAM" id="SSF48173">
    <property type="entry name" value="Cryptochrome/photolyase FAD-binding domain"/>
    <property type="match status" value="1"/>
</dbReference>
<feature type="binding site" evidence="8">
    <location>
        <begin position="388"/>
        <end position="390"/>
    </location>
    <ligand>
        <name>FAD</name>
        <dbReference type="ChEBI" id="CHEBI:57692"/>
    </ligand>
</feature>
<dbReference type="GO" id="GO:0003677">
    <property type="term" value="F:DNA binding"/>
    <property type="evidence" value="ECO:0007669"/>
    <property type="project" value="TreeGrafter"/>
</dbReference>
<dbReference type="InterPro" id="IPR018394">
    <property type="entry name" value="DNA_photolyase_1_CS_C"/>
</dbReference>
<keyword evidence="6 10" id="KW-0157">Chromophore</keyword>
<keyword evidence="4 8" id="KW-0285">Flavoprotein</keyword>
<keyword evidence="14" id="KW-1185">Reference proteome</keyword>
<dbReference type="InterPro" id="IPR036155">
    <property type="entry name" value="Crypto/Photolyase_N_sf"/>
</dbReference>
<evidence type="ECO:0000256" key="4">
    <source>
        <dbReference type="ARBA" id="ARBA00022630"/>
    </source>
</evidence>
<dbReference type="Proteomes" id="UP000825701">
    <property type="component" value="Chromosome"/>
</dbReference>
<evidence type="ECO:0000256" key="6">
    <source>
        <dbReference type="ARBA" id="ARBA00022991"/>
    </source>
</evidence>
<comment type="cofactor">
    <cofactor evidence="8">
        <name>FAD</name>
        <dbReference type="ChEBI" id="CHEBI:57692"/>
    </cofactor>
    <text evidence="8">Binds 1 FAD per subunit.</text>
</comment>
<dbReference type="Gene3D" id="1.10.579.10">
    <property type="entry name" value="DNA Cyclobutane Dipyrimidine Photolyase, subunit A, domain 3"/>
    <property type="match status" value="1"/>
</dbReference>
<dbReference type="RefSeq" id="WP_261403099.1">
    <property type="nucleotide sequence ID" value="NZ_CP081869.1"/>
</dbReference>
<evidence type="ECO:0000256" key="2">
    <source>
        <dbReference type="ARBA" id="ARBA00013149"/>
    </source>
</evidence>
<dbReference type="PANTHER" id="PTHR11455">
    <property type="entry name" value="CRYPTOCHROME"/>
    <property type="match status" value="1"/>
</dbReference>
<dbReference type="PROSITE" id="PS00691">
    <property type="entry name" value="DNA_PHOTOLYASES_1_2"/>
    <property type="match status" value="1"/>
</dbReference>
<dbReference type="InterPro" id="IPR002081">
    <property type="entry name" value="Cryptochrome/DNA_photolyase_1"/>
</dbReference>
<comment type="catalytic activity">
    <reaction evidence="7">
        <text>cyclobutadipyrimidine (in DNA) = 2 pyrimidine residues (in DNA).</text>
        <dbReference type="EC" id="4.1.99.3"/>
    </reaction>
</comment>
<dbReference type="Gene3D" id="1.25.40.80">
    <property type="match status" value="1"/>
</dbReference>
<dbReference type="InterPro" id="IPR036134">
    <property type="entry name" value="Crypto/Photolyase_FAD-like_sf"/>
</dbReference>